<dbReference type="EMBL" id="LSRX01001405">
    <property type="protein sequence ID" value="OLP80200.1"/>
    <property type="molecule type" value="Genomic_DNA"/>
</dbReference>
<evidence type="ECO:0000313" key="3">
    <source>
        <dbReference type="Proteomes" id="UP000186817"/>
    </source>
</evidence>
<evidence type="ECO:0000256" key="1">
    <source>
        <dbReference type="SAM" id="MobiDB-lite"/>
    </source>
</evidence>
<feature type="region of interest" description="Disordered" evidence="1">
    <location>
        <begin position="189"/>
        <end position="215"/>
    </location>
</feature>
<feature type="compositionally biased region" description="Basic and acidic residues" evidence="1">
    <location>
        <begin position="189"/>
        <end position="204"/>
    </location>
</feature>
<evidence type="ECO:0000313" key="2">
    <source>
        <dbReference type="EMBL" id="OLP80200.1"/>
    </source>
</evidence>
<feature type="compositionally biased region" description="Polar residues" evidence="1">
    <location>
        <begin position="205"/>
        <end position="215"/>
    </location>
</feature>
<name>A0A1Q9CB90_SYMMI</name>
<dbReference type="Proteomes" id="UP000186817">
    <property type="component" value="Unassembled WGS sequence"/>
</dbReference>
<reference evidence="2 3" key="1">
    <citation type="submission" date="2016-02" db="EMBL/GenBank/DDBJ databases">
        <title>Genome analysis of coral dinoflagellate symbionts highlights evolutionary adaptations to a symbiotic lifestyle.</title>
        <authorList>
            <person name="Aranda M."/>
            <person name="Li Y."/>
            <person name="Liew Y.J."/>
            <person name="Baumgarten S."/>
            <person name="Simakov O."/>
            <person name="Wilson M."/>
            <person name="Piel J."/>
            <person name="Ashoor H."/>
            <person name="Bougouffa S."/>
            <person name="Bajic V.B."/>
            <person name="Ryu T."/>
            <person name="Ravasi T."/>
            <person name="Bayer T."/>
            <person name="Micklem G."/>
            <person name="Kim H."/>
            <person name="Bhak J."/>
            <person name="Lajeunesse T.C."/>
            <person name="Voolstra C.R."/>
        </authorList>
    </citation>
    <scope>NUCLEOTIDE SEQUENCE [LARGE SCALE GENOMIC DNA]</scope>
    <source>
        <strain evidence="2 3">CCMP2467</strain>
    </source>
</reference>
<dbReference type="AlphaFoldDB" id="A0A1Q9CB90"/>
<sequence length="215" mass="24239">MWQMQRCEDLSPHPRRSFAYKAPLHWTPLGYKSRRRLRPSLTCALDDASLAFEVAAMKALAAPVPHRFGSLALRGVARSRSMEDRFKCTAGTRGAGATAACADRFHQRGAFDIRERLLCRWSENELFPRCVAAETNLIKETPQDAVLGTGLLQTKQGTKALEKTSFEDSVLKGLKVIEKMEEELKELKNEDADLKEATGQKDTPRTNQFWKSEIL</sequence>
<accession>A0A1Q9CB90</accession>
<protein>
    <submittedName>
        <fullName evidence="2">Uncharacterized protein</fullName>
    </submittedName>
</protein>
<organism evidence="2 3">
    <name type="scientific">Symbiodinium microadriaticum</name>
    <name type="common">Dinoflagellate</name>
    <name type="synonym">Zooxanthella microadriatica</name>
    <dbReference type="NCBI Taxonomy" id="2951"/>
    <lineage>
        <taxon>Eukaryota</taxon>
        <taxon>Sar</taxon>
        <taxon>Alveolata</taxon>
        <taxon>Dinophyceae</taxon>
        <taxon>Suessiales</taxon>
        <taxon>Symbiodiniaceae</taxon>
        <taxon>Symbiodinium</taxon>
    </lineage>
</organism>
<proteinExistence type="predicted"/>
<dbReference type="OrthoDB" id="434571at2759"/>
<comment type="caution">
    <text evidence="2">The sequence shown here is derived from an EMBL/GenBank/DDBJ whole genome shotgun (WGS) entry which is preliminary data.</text>
</comment>
<keyword evidence="3" id="KW-1185">Reference proteome</keyword>
<gene>
    <name evidence="2" type="ORF">AK812_SmicGene39421</name>
</gene>